<dbReference type="PANTHER" id="PTHR10334">
    <property type="entry name" value="CYSTEINE-RICH SECRETORY PROTEIN-RELATED"/>
    <property type="match status" value="1"/>
</dbReference>
<dbReference type="SUPFAM" id="SSF55797">
    <property type="entry name" value="PR-1-like"/>
    <property type="match status" value="1"/>
</dbReference>
<evidence type="ECO:0000313" key="3">
    <source>
        <dbReference type="Proteomes" id="UP000054279"/>
    </source>
</evidence>
<feature type="domain" description="SCP" evidence="1">
    <location>
        <begin position="143"/>
        <end position="218"/>
    </location>
</feature>
<dbReference type="InterPro" id="IPR014044">
    <property type="entry name" value="CAP_dom"/>
</dbReference>
<evidence type="ECO:0000313" key="2">
    <source>
        <dbReference type="EMBL" id="KIJ35397.1"/>
    </source>
</evidence>
<dbReference type="OrthoDB" id="337038at2759"/>
<reference evidence="2 3" key="1">
    <citation type="submission" date="2014-06" db="EMBL/GenBank/DDBJ databases">
        <title>Evolutionary Origins and Diversification of the Mycorrhizal Mutualists.</title>
        <authorList>
            <consortium name="DOE Joint Genome Institute"/>
            <consortium name="Mycorrhizal Genomics Consortium"/>
            <person name="Kohler A."/>
            <person name="Kuo A."/>
            <person name="Nagy L.G."/>
            <person name="Floudas D."/>
            <person name="Copeland A."/>
            <person name="Barry K.W."/>
            <person name="Cichocki N."/>
            <person name="Veneault-Fourrey C."/>
            <person name="LaButti K."/>
            <person name="Lindquist E.A."/>
            <person name="Lipzen A."/>
            <person name="Lundell T."/>
            <person name="Morin E."/>
            <person name="Murat C."/>
            <person name="Riley R."/>
            <person name="Ohm R."/>
            <person name="Sun H."/>
            <person name="Tunlid A."/>
            <person name="Henrissat B."/>
            <person name="Grigoriev I.V."/>
            <person name="Hibbett D.S."/>
            <person name="Martin F."/>
        </authorList>
    </citation>
    <scope>NUCLEOTIDE SEQUENCE [LARGE SCALE GENOMIC DNA]</scope>
    <source>
        <strain evidence="2 3">SS14</strain>
    </source>
</reference>
<dbReference type="SMART" id="SM00198">
    <property type="entry name" value="SCP"/>
    <property type="match status" value="1"/>
</dbReference>
<dbReference type="Proteomes" id="UP000054279">
    <property type="component" value="Unassembled WGS sequence"/>
</dbReference>
<gene>
    <name evidence="2" type="ORF">M422DRAFT_262359</name>
</gene>
<dbReference type="InterPro" id="IPR001283">
    <property type="entry name" value="CRISP-related"/>
</dbReference>
<evidence type="ECO:0000259" key="1">
    <source>
        <dbReference type="SMART" id="SM00198"/>
    </source>
</evidence>
<dbReference type="HOGENOM" id="CLU_110368_0_0_1"/>
<dbReference type="Pfam" id="PF00188">
    <property type="entry name" value="CAP"/>
    <property type="match status" value="1"/>
</dbReference>
<organism evidence="2 3">
    <name type="scientific">Sphaerobolus stellatus (strain SS14)</name>
    <dbReference type="NCBI Taxonomy" id="990650"/>
    <lineage>
        <taxon>Eukaryota</taxon>
        <taxon>Fungi</taxon>
        <taxon>Dikarya</taxon>
        <taxon>Basidiomycota</taxon>
        <taxon>Agaricomycotina</taxon>
        <taxon>Agaricomycetes</taxon>
        <taxon>Phallomycetidae</taxon>
        <taxon>Geastrales</taxon>
        <taxon>Sphaerobolaceae</taxon>
        <taxon>Sphaerobolus</taxon>
    </lineage>
</organism>
<dbReference type="EMBL" id="KN837189">
    <property type="protein sequence ID" value="KIJ35397.1"/>
    <property type="molecule type" value="Genomic_DNA"/>
</dbReference>
<dbReference type="Gene3D" id="3.40.33.10">
    <property type="entry name" value="CAP"/>
    <property type="match status" value="1"/>
</dbReference>
<dbReference type="AlphaFoldDB" id="A0A0C9V1A6"/>
<name>A0A0C9V1A6_SPHS4</name>
<keyword evidence="3" id="KW-1185">Reference proteome</keyword>
<sequence>MFSTSTVLRSLSRLFSNPKAMQRVLQWLLLLSARYCVTLSPSTGTSRLLRLQSSCQTGQSCQQMVKSAMGSWRRVSTLVIPSPKPTTIYIPKPSLATPPKPIIEPAPVNNLPWQANPAPIPHLAPPPLPAKPSSSSSAPKLNAVVQAYLDAHNNTCDAHDAAPLAWSNSLAYAQTWANRCVMQHSGRSLRPYGENLAWGPPGFKPTDAVNLWNSEKSK</sequence>
<accession>A0A0C9V1A6</accession>
<dbReference type="InterPro" id="IPR035940">
    <property type="entry name" value="CAP_sf"/>
</dbReference>
<protein>
    <recommendedName>
        <fullName evidence="1">SCP domain-containing protein</fullName>
    </recommendedName>
</protein>
<proteinExistence type="predicted"/>